<protein>
    <submittedName>
        <fullName evidence="1">Uncharacterized protein</fullName>
    </submittedName>
</protein>
<organism evidence="1 2">
    <name type="scientific">Streptomyces lydicamycinicus</name>
    <dbReference type="NCBI Taxonomy" id="1546107"/>
    <lineage>
        <taxon>Bacteria</taxon>
        <taxon>Bacillati</taxon>
        <taxon>Actinomycetota</taxon>
        <taxon>Actinomycetes</taxon>
        <taxon>Kitasatosporales</taxon>
        <taxon>Streptomycetaceae</taxon>
        <taxon>Streptomyces</taxon>
    </lineage>
</organism>
<evidence type="ECO:0000313" key="1">
    <source>
        <dbReference type="EMBL" id="GAO13011.1"/>
    </source>
</evidence>
<sequence length="53" mass="5552">MDCRQLAVALGLEPVPAKVEGVRSKAKRLAARRWLAEESPGMFSVVGGRGGGS</sequence>
<reference evidence="1 2" key="2">
    <citation type="journal article" date="2015" name="Stand. Genomic Sci.">
        <title>Draft genome sequence of marine-derived Streptomyces sp. TP-A0598, a producer of anti-MRSA antibiotic lydicamycins.</title>
        <authorList>
            <person name="Komaki H."/>
            <person name="Ichikawa N."/>
            <person name="Hosoyama A."/>
            <person name="Fujita N."/>
            <person name="Igarashi Y."/>
        </authorList>
    </citation>
    <scope>NUCLEOTIDE SEQUENCE [LARGE SCALE GENOMIC DNA]</scope>
    <source>
        <strain evidence="1 2">NBRC 110027</strain>
    </source>
</reference>
<keyword evidence="2" id="KW-1185">Reference proteome</keyword>
<dbReference type="AlphaFoldDB" id="A0A0N7YMZ8"/>
<evidence type="ECO:0000313" key="2">
    <source>
        <dbReference type="Proteomes" id="UP000048965"/>
    </source>
</evidence>
<gene>
    <name evidence="1" type="ORF">TPA0598_16_00150</name>
</gene>
<dbReference type="EMBL" id="BBNO01000016">
    <property type="protein sequence ID" value="GAO13011.1"/>
    <property type="molecule type" value="Genomic_DNA"/>
</dbReference>
<proteinExistence type="predicted"/>
<accession>A0A0N7YMZ8</accession>
<comment type="caution">
    <text evidence="1">The sequence shown here is derived from an EMBL/GenBank/DDBJ whole genome shotgun (WGS) entry which is preliminary data.</text>
</comment>
<dbReference type="Proteomes" id="UP000048965">
    <property type="component" value="Unassembled WGS sequence"/>
</dbReference>
<reference evidence="2" key="1">
    <citation type="submission" date="2014-09" db="EMBL/GenBank/DDBJ databases">
        <title>Whole genome shotgun sequence of Streptomyces sp. NBRC 110027.</title>
        <authorList>
            <person name="Komaki H."/>
            <person name="Ichikawa N."/>
            <person name="Katano-Makiyama Y."/>
            <person name="Hosoyama A."/>
            <person name="Hashimoto M."/>
            <person name="Uohara A."/>
            <person name="Kitahashi Y."/>
            <person name="Ohji S."/>
            <person name="Kimura A."/>
            <person name="Yamazoe A."/>
            <person name="Igarashi Y."/>
            <person name="Fujita N."/>
        </authorList>
    </citation>
    <scope>NUCLEOTIDE SEQUENCE [LARGE SCALE GENOMIC DNA]</scope>
    <source>
        <strain evidence="2">NBRC 110027</strain>
    </source>
</reference>
<name>A0A0N7YMZ8_9ACTN</name>